<proteinExistence type="predicted"/>
<dbReference type="Proteomes" id="UP000603545">
    <property type="component" value="Unassembled WGS sequence"/>
</dbReference>
<dbReference type="AlphaFoldDB" id="A0A8J6N8W9"/>
<keyword evidence="1" id="KW-0472">Membrane</keyword>
<organism evidence="2 3">
    <name type="scientific">Candidatus Desulfaltia bathyphila</name>
    <dbReference type="NCBI Taxonomy" id="2841697"/>
    <lineage>
        <taxon>Bacteria</taxon>
        <taxon>Pseudomonadati</taxon>
        <taxon>Thermodesulfobacteriota</taxon>
        <taxon>Desulfobacteria</taxon>
        <taxon>Desulfobacterales</taxon>
        <taxon>Desulfobacterales incertae sedis</taxon>
        <taxon>Candidatus Desulfaltia</taxon>
    </lineage>
</organism>
<sequence length="163" mass="18290">MKYASLAIFVSIMTAIMPRLIHAHGVQGSVENGGLVVTAQYDTGEAMSYARVNIAAPAAKLPFQSGRTDRNGRFCFFPDVLGEWKVVVDDEIGHRLEVMVPVNEAMELKTDKRHGGKAECSLSRCEKALMGISIIFGISGIFFWWRGRRSYKRDKEELGRRHK</sequence>
<keyword evidence="1" id="KW-0812">Transmembrane</keyword>
<evidence type="ECO:0000313" key="2">
    <source>
        <dbReference type="EMBL" id="MBC8199961.1"/>
    </source>
</evidence>
<reference evidence="2 3" key="1">
    <citation type="submission" date="2020-08" db="EMBL/GenBank/DDBJ databases">
        <title>Bridging the membrane lipid divide: bacteria of the FCB group superphylum have the potential to synthesize archaeal ether lipids.</title>
        <authorList>
            <person name="Villanueva L."/>
            <person name="Von Meijenfeldt F.A.B."/>
            <person name="Westbye A.B."/>
            <person name="Yadav S."/>
            <person name="Hopmans E.C."/>
            <person name="Dutilh B.E."/>
            <person name="Sinninghe Damste J.S."/>
        </authorList>
    </citation>
    <scope>NUCLEOTIDE SEQUENCE [LARGE SCALE GENOMIC DNA]</scope>
    <source>
        <strain evidence="2">NIOZ-UU82</strain>
    </source>
</reference>
<evidence type="ECO:0000313" key="3">
    <source>
        <dbReference type="Proteomes" id="UP000603545"/>
    </source>
</evidence>
<name>A0A8J6N8W9_9BACT</name>
<evidence type="ECO:0000256" key="1">
    <source>
        <dbReference type="SAM" id="Phobius"/>
    </source>
</evidence>
<dbReference type="EMBL" id="JACNLL010000072">
    <property type="protein sequence ID" value="MBC8199961.1"/>
    <property type="molecule type" value="Genomic_DNA"/>
</dbReference>
<protein>
    <submittedName>
        <fullName evidence="2">Uncharacterized protein</fullName>
    </submittedName>
</protein>
<accession>A0A8J6N8W9</accession>
<feature type="transmembrane region" description="Helical" evidence="1">
    <location>
        <begin position="128"/>
        <end position="145"/>
    </location>
</feature>
<keyword evidence="1" id="KW-1133">Transmembrane helix</keyword>
<gene>
    <name evidence="2" type="ORF">H8E80_07960</name>
</gene>
<comment type="caution">
    <text evidence="2">The sequence shown here is derived from an EMBL/GenBank/DDBJ whole genome shotgun (WGS) entry which is preliminary data.</text>
</comment>